<proteinExistence type="predicted"/>
<sequence>MVTGDRLGLLARVRVTGASSLPCPTIFQLLGPKSDPSCVIYEQMGLQVKFRSLCSAIPPQKLSHHGTTTNFLSVGVSCQLLVMAGTASVGIPQVSQPILYPKDLLNLASMK</sequence>
<dbReference type="EMBL" id="QTSX02005020">
    <property type="protein sequence ID" value="KAJ9062169.1"/>
    <property type="molecule type" value="Genomic_DNA"/>
</dbReference>
<evidence type="ECO:0000313" key="1">
    <source>
        <dbReference type="EMBL" id="KAJ9062169.1"/>
    </source>
</evidence>
<accession>A0ACC2SIG1</accession>
<gene>
    <name evidence="1" type="ORF">DSO57_1013450</name>
</gene>
<keyword evidence="2" id="KW-1185">Reference proteome</keyword>
<dbReference type="Proteomes" id="UP001165960">
    <property type="component" value="Unassembled WGS sequence"/>
</dbReference>
<reference evidence="1" key="1">
    <citation type="submission" date="2022-04" db="EMBL/GenBank/DDBJ databases">
        <title>Genome of the entomopathogenic fungus Entomophthora muscae.</title>
        <authorList>
            <person name="Elya C."/>
            <person name="Lovett B.R."/>
            <person name="Lee E."/>
            <person name="Macias A.M."/>
            <person name="Hajek A.E."/>
            <person name="De Bivort B.L."/>
            <person name="Kasson M.T."/>
            <person name="De Fine Licht H.H."/>
            <person name="Stajich J.E."/>
        </authorList>
    </citation>
    <scope>NUCLEOTIDE SEQUENCE</scope>
    <source>
        <strain evidence="1">Berkeley</strain>
    </source>
</reference>
<name>A0ACC2SIG1_9FUNG</name>
<protein>
    <submittedName>
        <fullName evidence="1">Uncharacterized protein</fullName>
    </submittedName>
</protein>
<comment type="caution">
    <text evidence="1">The sequence shown here is derived from an EMBL/GenBank/DDBJ whole genome shotgun (WGS) entry which is preliminary data.</text>
</comment>
<evidence type="ECO:0000313" key="2">
    <source>
        <dbReference type="Proteomes" id="UP001165960"/>
    </source>
</evidence>
<organism evidence="1 2">
    <name type="scientific">Entomophthora muscae</name>
    <dbReference type="NCBI Taxonomy" id="34485"/>
    <lineage>
        <taxon>Eukaryota</taxon>
        <taxon>Fungi</taxon>
        <taxon>Fungi incertae sedis</taxon>
        <taxon>Zoopagomycota</taxon>
        <taxon>Entomophthoromycotina</taxon>
        <taxon>Entomophthoromycetes</taxon>
        <taxon>Entomophthorales</taxon>
        <taxon>Entomophthoraceae</taxon>
        <taxon>Entomophthora</taxon>
    </lineage>
</organism>